<organism evidence="5 6">
    <name type="scientific">Pseudomonas cavernicola</name>
    <dbReference type="NCBI Taxonomy" id="2320866"/>
    <lineage>
        <taxon>Bacteria</taxon>
        <taxon>Pseudomonadati</taxon>
        <taxon>Pseudomonadota</taxon>
        <taxon>Gammaproteobacteria</taxon>
        <taxon>Pseudomonadales</taxon>
        <taxon>Pseudomonadaceae</taxon>
        <taxon>Pseudomonas</taxon>
    </lineage>
</organism>
<dbReference type="AlphaFoldDB" id="A0A418XP69"/>
<evidence type="ECO:0000259" key="4">
    <source>
        <dbReference type="PROSITE" id="PS51352"/>
    </source>
</evidence>
<feature type="domain" description="Thioredoxin" evidence="4">
    <location>
        <begin position="47"/>
        <end position="189"/>
    </location>
</feature>
<evidence type="ECO:0000313" key="6">
    <source>
        <dbReference type="Proteomes" id="UP000284021"/>
    </source>
</evidence>
<comment type="caution">
    <text evidence="5">The sequence shown here is derived from an EMBL/GenBank/DDBJ whole genome shotgun (WGS) entry which is preliminary data.</text>
</comment>
<dbReference type="PANTHER" id="PTHR42852:SF13">
    <property type="entry name" value="PROTEIN DIPZ"/>
    <property type="match status" value="1"/>
</dbReference>
<evidence type="ECO:0000256" key="1">
    <source>
        <dbReference type="ARBA" id="ARBA00004196"/>
    </source>
</evidence>
<evidence type="ECO:0000256" key="2">
    <source>
        <dbReference type="ARBA" id="ARBA00022748"/>
    </source>
</evidence>
<comment type="subcellular location">
    <subcellularLocation>
        <location evidence="1">Cell envelope</location>
    </subcellularLocation>
</comment>
<dbReference type="PROSITE" id="PS51352">
    <property type="entry name" value="THIOREDOXIN_2"/>
    <property type="match status" value="1"/>
</dbReference>
<dbReference type="InterPro" id="IPR036249">
    <property type="entry name" value="Thioredoxin-like_sf"/>
</dbReference>
<dbReference type="InterPro" id="IPR013740">
    <property type="entry name" value="Redoxin"/>
</dbReference>
<dbReference type="GO" id="GO:0015036">
    <property type="term" value="F:disulfide oxidoreductase activity"/>
    <property type="evidence" value="ECO:0007669"/>
    <property type="project" value="UniProtKB-ARBA"/>
</dbReference>
<dbReference type="GO" id="GO:0030313">
    <property type="term" value="C:cell envelope"/>
    <property type="evidence" value="ECO:0007669"/>
    <property type="project" value="UniProtKB-SubCell"/>
</dbReference>
<keyword evidence="6" id="KW-1185">Reference proteome</keyword>
<dbReference type="PANTHER" id="PTHR42852">
    <property type="entry name" value="THIOL:DISULFIDE INTERCHANGE PROTEIN DSBE"/>
    <property type="match status" value="1"/>
</dbReference>
<dbReference type="InterPro" id="IPR050553">
    <property type="entry name" value="Thioredoxin_ResA/DsbE_sf"/>
</dbReference>
<dbReference type="PROSITE" id="PS00194">
    <property type="entry name" value="THIOREDOXIN_1"/>
    <property type="match status" value="1"/>
</dbReference>
<reference evidence="5 6" key="1">
    <citation type="submission" date="2018-09" db="EMBL/GenBank/DDBJ databases">
        <authorList>
            <person name="Zhu H."/>
        </authorList>
    </citation>
    <scope>NUCLEOTIDE SEQUENCE [LARGE SCALE GENOMIC DNA]</scope>
    <source>
        <strain evidence="5 6">K1S02-6</strain>
    </source>
</reference>
<sequence length="194" mass="21450">MGHFKRLDLTWILRLVITGLITLVLQAGSQGAEQAAETSTRAGLTIWPEPKPVPEVKFVDGEGSPHTLTDFKGKVVLLNVWATWCGPCRQEMPTLDRLQAQLGGADFQVLALSIDDAGTEVVRDFYREIGIQHLKLYIDDSAQAIQSLNAFGLPITLLLDRQGREVGRKLGAAEWDSPEVIEYLREVIASAQRN</sequence>
<dbReference type="RefSeq" id="WP_119954779.1">
    <property type="nucleotide sequence ID" value="NZ_QYUR01000002.1"/>
</dbReference>
<evidence type="ECO:0000256" key="3">
    <source>
        <dbReference type="ARBA" id="ARBA00023284"/>
    </source>
</evidence>
<evidence type="ECO:0000313" key="5">
    <source>
        <dbReference type="EMBL" id="RJG14226.1"/>
    </source>
</evidence>
<dbReference type="Pfam" id="PF08534">
    <property type="entry name" value="Redoxin"/>
    <property type="match status" value="1"/>
</dbReference>
<keyword evidence="2" id="KW-0201">Cytochrome c-type biogenesis</keyword>
<dbReference type="Gene3D" id="3.40.30.10">
    <property type="entry name" value="Glutaredoxin"/>
    <property type="match status" value="1"/>
</dbReference>
<gene>
    <name evidence="5" type="ORF">D3879_13795</name>
</gene>
<dbReference type="EMBL" id="QYUR01000002">
    <property type="protein sequence ID" value="RJG14226.1"/>
    <property type="molecule type" value="Genomic_DNA"/>
</dbReference>
<accession>A0A418XP69</accession>
<dbReference type="Proteomes" id="UP000284021">
    <property type="component" value="Unassembled WGS sequence"/>
</dbReference>
<dbReference type="InterPro" id="IPR013766">
    <property type="entry name" value="Thioredoxin_domain"/>
</dbReference>
<dbReference type="SUPFAM" id="SSF52833">
    <property type="entry name" value="Thioredoxin-like"/>
    <property type="match status" value="1"/>
</dbReference>
<dbReference type="OrthoDB" id="9799347at2"/>
<proteinExistence type="predicted"/>
<dbReference type="InterPro" id="IPR017937">
    <property type="entry name" value="Thioredoxin_CS"/>
</dbReference>
<dbReference type="GO" id="GO:0017004">
    <property type="term" value="P:cytochrome complex assembly"/>
    <property type="evidence" value="ECO:0007669"/>
    <property type="project" value="UniProtKB-KW"/>
</dbReference>
<dbReference type="CDD" id="cd02966">
    <property type="entry name" value="TlpA_like_family"/>
    <property type="match status" value="1"/>
</dbReference>
<keyword evidence="3" id="KW-0676">Redox-active center</keyword>
<protein>
    <submittedName>
        <fullName evidence="5">TlpA family protein disulfide reductase</fullName>
    </submittedName>
</protein>
<name>A0A418XP69_9PSED</name>